<comment type="caution">
    <text evidence="2">The sequence shown here is derived from an EMBL/GenBank/DDBJ whole genome shotgun (WGS) entry which is preliminary data.</text>
</comment>
<keyword evidence="1" id="KW-0472">Membrane</keyword>
<name>A0A6D2HS48_9BRAS</name>
<protein>
    <submittedName>
        <fullName evidence="2">Uncharacterized protein</fullName>
    </submittedName>
</protein>
<evidence type="ECO:0000313" key="2">
    <source>
        <dbReference type="EMBL" id="CAA7016831.1"/>
    </source>
</evidence>
<proteinExistence type="predicted"/>
<evidence type="ECO:0000256" key="1">
    <source>
        <dbReference type="SAM" id="Phobius"/>
    </source>
</evidence>
<accession>A0A6D2HS48</accession>
<reference evidence="2" key="1">
    <citation type="submission" date="2020-01" db="EMBL/GenBank/DDBJ databases">
        <authorList>
            <person name="Mishra B."/>
        </authorList>
    </citation>
    <scope>NUCLEOTIDE SEQUENCE [LARGE SCALE GENOMIC DNA]</scope>
</reference>
<dbReference type="Proteomes" id="UP000467841">
    <property type="component" value="Unassembled WGS sequence"/>
</dbReference>
<gene>
    <name evidence="2" type="ORF">MERR_LOCUS4066</name>
</gene>
<evidence type="ECO:0000313" key="3">
    <source>
        <dbReference type="Proteomes" id="UP000467841"/>
    </source>
</evidence>
<sequence length="119" mass="13115">MHGPTSRNTTTGVWWPESTTLSLLACCAYGVIGFTGKRERRGVVMLLLDQKATSNKAPHSQVGVVKILEELYLLFAGIGFPDDNGIKLNPLVRGTGTETFSVRFNVSASLVYYYQFIIL</sequence>
<keyword evidence="3" id="KW-1185">Reference proteome</keyword>
<organism evidence="2 3">
    <name type="scientific">Microthlaspi erraticum</name>
    <dbReference type="NCBI Taxonomy" id="1685480"/>
    <lineage>
        <taxon>Eukaryota</taxon>
        <taxon>Viridiplantae</taxon>
        <taxon>Streptophyta</taxon>
        <taxon>Embryophyta</taxon>
        <taxon>Tracheophyta</taxon>
        <taxon>Spermatophyta</taxon>
        <taxon>Magnoliopsida</taxon>
        <taxon>eudicotyledons</taxon>
        <taxon>Gunneridae</taxon>
        <taxon>Pentapetalae</taxon>
        <taxon>rosids</taxon>
        <taxon>malvids</taxon>
        <taxon>Brassicales</taxon>
        <taxon>Brassicaceae</taxon>
        <taxon>Coluteocarpeae</taxon>
        <taxon>Microthlaspi</taxon>
    </lineage>
</organism>
<feature type="transmembrane region" description="Helical" evidence="1">
    <location>
        <begin position="20"/>
        <end position="36"/>
    </location>
</feature>
<keyword evidence="1" id="KW-0812">Transmembrane</keyword>
<keyword evidence="1" id="KW-1133">Transmembrane helix</keyword>
<dbReference type="AlphaFoldDB" id="A0A6D2HS48"/>
<dbReference type="EMBL" id="CACVBM020000255">
    <property type="protein sequence ID" value="CAA7016831.1"/>
    <property type="molecule type" value="Genomic_DNA"/>
</dbReference>